<evidence type="ECO:0000259" key="6">
    <source>
        <dbReference type="Pfam" id="PF08264"/>
    </source>
</evidence>
<accession>A0A382FG50</accession>
<dbReference type="AlphaFoldDB" id="A0A382FG50"/>
<evidence type="ECO:0000256" key="4">
    <source>
        <dbReference type="ARBA" id="ARBA00022917"/>
    </source>
</evidence>
<dbReference type="EMBL" id="UINC01049829">
    <property type="protein sequence ID" value="SVB62066.1"/>
    <property type="molecule type" value="Genomic_DNA"/>
</dbReference>
<evidence type="ECO:0000256" key="3">
    <source>
        <dbReference type="ARBA" id="ARBA00022840"/>
    </source>
</evidence>
<keyword evidence="3" id="KW-0067">ATP-binding</keyword>
<dbReference type="CDD" id="cd07961">
    <property type="entry name" value="Anticodon_Ia_Ile_ABEc"/>
    <property type="match status" value="1"/>
</dbReference>
<organism evidence="7">
    <name type="scientific">marine metagenome</name>
    <dbReference type="NCBI Taxonomy" id="408172"/>
    <lineage>
        <taxon>unclassified sequences</taxon>
        <taxon>metagenomes</taxon>
        <taxon>ecological metagenomes</taxon>
    </lineage>
</organism>
<dbReference type="InterPro" id="IPR009080">
    <property type="entry name" value="tRNAsynth_Ia_anticodon-bd"/>
</dbReference>
<dbReference type="InterPro" id="IPR033709">
    <property type="entry name" value="Anticodon_Ile_ABEc"/>
</dbReference>
<feature type="domain" description="Methionyl/Valyl/Leucyl/Isoleucyl-tRNA synthetase anticodon-binding" evidence="6">
    <location>
        <begin position="30"/>
        <end position="182"/>
    </location>
</feature>
<dbReference type="GO" id="GO:0000049">
    <property type="term" value="F:tRNA binding"/>
    <property type="evidence" value="ECO:0007669"/>
    <property type="project" value="InterPro"/>
</dbReference>
<gene>
    <name evidence="7" type="ORF">METZ01_LOCUS214920</name>
</gene>
<sequence length="396" mass="45731">YSFFATYAAVDNFDPLSDGDLEEGSLTILDKWILAKIHLLIRDGRKTMDQFNVSRFMKLFELFLDDISNWYVRRNRRRFWKSEDDGDKKTAYATLYHVLVNTIQCLAPILPFSTEIIYQNLVRNTDPNAHESVHHSDFPVENDKWINEDLIKKVDTLKKLVELGRSARSQSKQKIRQPLPKVLFAMENDDLANFVMENQDIILDEINVKAIERITNTDELVTYKIKPNLRTLGQKYGSGLTVIKDFLDSKTEDKWIIDFQRKGQIKIMAQGQEFILEKDDVFIDTIAAEGFSATSGNGLTVGLSLELSRDLVQEGIVRDMVRQVQNLRRNADLAIEDRIRIFWDLDGELATALGKFETYFCNETLTKSLVGKFKEGDHHEIIEIQDKQIKIGIEKV</sequence>
<evidence type="ECO:0000256" key="2">
    <source>
        <dbReference type="ARBA" id="ARBA00022741"/>
    </source>
</evidence>
<dbReference type="PANTHER" id="PTHR42780:SF1">
    <property type="entry name" value="ISOLEUCINE--TRNA LIGASE, CYTOPLASMIC"/>
    <property type="match status" value="1"/>
</dbReference>
<dbReference type="Pfam" id="PF08264">
    <property type="entry name" value="Anticodon_1"/>
    <property type="match status" value="1"/>
</dbReference>
<keyword evidence="4" id="KW-0648">Protein biosynthesis</keyword>
<dbReference type="GO" id="GO:0005524">
    <property type="term" value="F:ATP binding"/>
    <property type="evidence" value="ECO:0007669"/>
    <property type="project" value="UniProtKB-KW"/>
</dbReference>
<keyword evidence="2" id="KW-0547">Nucleotide-binding</keyword>
<dbReference type="PANTHER" id="PTHR42780">
    <property type="entry name" value="SOLEUCYL-TRNA SYNTHETASE"/>
    <property type="match status" value="1"/>
</dbReference>
<dbReference type="GO" id="GO:0004822">
    <property type="term" value="F:isoleucine-tRNA ligase activity"/>
    <property type="evidence" value="ECO:0007669"/>
    <property type="project" value="InterPro"/>
</dbReference>
<feature type="non-terminal residue" evidence="7">
    <location>
        <position position="1"/>
    </location>
</feature>
<protein>
    <recommendedName>
        <fullName evidence="6">Methionyl/Valyl/Leucyl/Isoleucyl-tRNA synthetase anticodon-binding domain-containing protein</fullName>
    </recommendedName>
</protein>
<evidence type="ECO:0000256" key="5">
    <source>
        <dbReference type="ARBA" id="ARBA00023146"/>
    </source>
</evidence>
<keyword evidence="5" id="KW-0030">Aminoacyl-tRNA synthetase</keyword>
<name>A0A382FG50_9ZZZZ</name>
<dbReference type="InterPro" id="IPR023586">
    <property type="entry name" value="Ile-tRNA-ligase_type2"/>
</dbReference>
<dbReference type="GO" id="GO:0006428">
    <property type="term" value="P:isoleucyl-tRNA aminoacylation"/>
    <property type="evidence" value="ECO:0007669"/>
    <property type="project" value="TreeGrafter"/>
</dbReference>
<dbReference type="SUPFAM" id="SSF47323">
    <property type="entry name" value="Anticodon-binding domain of a subclass of class I aminoacyl-tRNA synthetases"/>
    <property type="match status" value="1"/>
</dbReference>
<dbReference type="Gene3D" id="1.10.730.10">
    <property type="entry name" value="Isoleucyl-tRNA Synthetase, Domain 1"/>
    <property type="match status" value="1"/>
</dbReference>
<proteinExistence type="predicted"/>
<keyword evidence="1" id="KW-0436">Ligase</keyword>
<dbReference type="Pfam" id="PF19302">
    <property type="entry name" value="DUF5915"/>
    <property type="match status" value="1"/>
</dbReference>
<dbReference type="InterPro" id="IPR013155">
    <property type="entry name" value="M/V/L/I-tRNA-synth_anticd-bd"/>
</dbReference>
<evidence type="ECO:0000313" key="7">
    <source>
        <dbReference type="EMBL" id="SVB62066.1"/>
    </source>
</evidence>
<evidence type="ECO:0000256" key="1">
    <source>
        <dbReference type="ARBA" id="ARBA00022598"/>
    </source>
</evidence>
<reference evidence="7" key="1">
    <citation type="submission" date="2018-05" db="EMBL/GenBank/DDBJ databases">
        <authorList>
            <person name="Lanie J.A."/>
            <person name="Ng W.-L."/>
            <person name="Kazmierczak K.M."/>
            <person name="Andrzejewski T.M."/>
            <person name="Davidsen T.M."/>
            <person name="Wayne K.J."/>
            <person name="Tettelin H."/>
            <person name="Glass J.I."/>
            <person name="Rusch D."/>
            <person name="Podicherti R."/>
            <person name="Tsui H.-C.T."/>
            <person name="Winkler M.E."/>
        </authorList>
    </citation>
    <scope>NUCLEOTIDE SEQUENCE</scope>
</reference>